<evidence type="ECO:0000313" key="2">
    <source>
        <dbReference type="EMBL" id="OOH96895.1"/>
    </source>
</evidence>
<name>A0A1T3IIR6_ELIME</name>
<dbReference type="RefSeq" id="WP_070904743.1">
    <property type="nucleotide sequence ID" value="NZ_CP016378.1"/>
</dbReference>
<dbReference type="InterPro" id="IPR021255">
    <property type="entry name" value="DUF2807"/>
</dbReference>
<evidence type="ECO:0000313" key="3">
    <source>
        <dbReference type="Proteomes" id="UP000188947"/>
    </source>
</evidence>
<dbReference type="OrthoDB" id="704821at2"/>
<dbReference type="AlphaFoldDB" id="A0A1T3IIR6"/>
<dbReference type="Pfam" id="PF10988">
    <property type="entry name" value="DUF2807"/>
    <property type="match status" value="1"/>
</dbReference>
<sequence>MKNIITGTIAILAFQFSFSQTVKDVGTFSSLKVYDKIPVVLVPSSSNKVEIDGKKSSDVEVVNKNGELKVRMTTTNLLQGDDVKVKVFYDRLNDIQASQGAMISGEGVLNGNKVALTANEGSTINIGLKAKTLEVKTNTGGQITLSGHSNNQTAVINTGSKYYAKKLETSTTSVTVNAGGEAEVYATELVDAKTRAGGNITVYGNPADKKTKKFAGGNIWFK</sequence>
<comment type="caution">
    <text evidence="2">The sequence shown here is derived from an EMBL/GenBank/DDBJ whole genome shotgun (WGS) entry which is preliminary data.</text>
</comment>
<dbReference type="Gene3D" id="2.160.20.120">
    <property type="match status" value="1"/>
</dbReference>
<keyword evidence="3" id="KW-1185">Reference proteome</keyword>
<reference evidence="2 3" key="1">
    <citation type="submission" date="2016-11" db="EMBL/GenBank/DDBJ databases">
        <title>Genome sequence and comparative genomic analysis of clinical strain Elizabethkingia meningoseptica 61421 PRCM.</title>
        <authorList>
            <person name="Wang M."/>
            <person name="Hu S."/>
            <person name="Cao L."/>
            <person name="Jiang T."/>
            <person name="Zhou Y."/>
            <person name="Ming D."/>
        </authorList>
    </citation>
    <scope>NUCLEOTIDE SEQUENCE [LARGE SCALE GENOMIC DNA]</scope>
    <source>
        <strain evidence="2 3">61421 PRCM</strain>
    </source>
</reference>
<protein>
    <submittedName>
        <fullName evidence="2">DUF2807 domain-containing protein</fullName>
    </submittedName>
</protein>
<proteinExistence type="predicted"/>
<dbReference type="eggNOG" id="ENOG5031S92">
    <property type="taxonomic scope" value="Bacteria"/>
</dbReference>
<accession>A0A1T3IIR6</accession>
<dbReference type="EMBL" id="MPOG01000007">
    <property type="protein sequence ID" value="OOH96895.1"/>
    <property type="molecule type" value="Genomic_DNA"/>
</dbReference>
<feature type="domain" description="Putative auto-transporter adhesin head GIN" evidence="1">
    <location>
        <begin position="28"/>
        <end position="206"/>
    </location>
</feature>
<organism evidence="2 3">
    <name type="scientific">Elizabethkingia meningoseptica</name>
    <name type="common">Chryseobacterium meningosepticum</name>
    <dbReference type="NCBI Taxonomy" id="238"/>
    <lineage>
        <taxon>Bacteria</taxon>
        <taxon>Pseudomonadati</taxon>
        <taxon>Bacteroidota</taxon>
        <taxon>Flavobacteriia</taxon>
        <taxon>Flavobacteriales</taxon>
        <taxon>Weeksellaceae</taxon>
        <taxon>Elizabethkingia</taxon>
    </lineage>
</organism>
<dbReference type="Proteomes" id="UP000188947">
    <property type="component" value="Unassembled WGS sequence"/>
</dbReference>
<gene>
    <name evidence="2" type="ORF">BMF97_05095</name>
</gene>
<dbReference type="STRING" id="238.BBD35_17015"/>
<evidence type="ECO:0000259" key="1">
    <source>
        <dbReference type="Pfam" id="PF10988"/>
    </source>
</evidence>